<evidence type="ECO:0000256" key="3">
    <source>
        <dbReference type="SAM" id="MobiDB-lite"/>
    </source>
</evidence>
<feature type="region of interest" description="Disordered" evidence="3">
    <location>
        <begin position="917"/>
        <end position="936"/>
    </location>
</feature>
<keyword evidence="2" id="KW-0539">Nucleus</keyword>
<dbReference type="CDD" id="cd00067">
    <property type="entry name" value="GAL4"/>
    <property type="match status" value="1"/>
</dbReference>
<dbReference type="SUPFAM" id="SSF57701">
    <property type="entry name" value="Zn2/Cys6 DNA-binding domain"/>
    <property type="match status" value="1"/>
</dbReference>
<keyword evidence="1" id="KW-0479">Metal-binding</keyword>
<evidence type="ECO:0000256" key="1">
    <source>
        <dbReference type="ARBA" id="ARBA00022723"/>
    </source>
</evidence>
<dbReference type="GO" id="GO:0003677">
    <property type="term" value="F:DNA binding"/>
    <property type="evidence" value="ECO:0007669"/>
    <property type="project" value="InterPro"/>
</dbReference>
<feature type="compositionally biased region" description="Low complexity" evidence="3">
    <location>
        <begin position="762"/>
        <end position="778"/>
    </location>
</feature>
<proteinExistence type="predicted"/>
<feature type="compositionally biased region" description="Low complexity" evidence="3">
    <location>
        <begin position="798"/>
        <end position="814"/>
    </location>
</feature>
<feature type="compositionally biased region" description="Polar residues" evidence="3">
    <location>
        <begin position="815"/>
        <end position="837"/>
    </location>
</feature>
<dbReference type="SMART" id="SM00906">
    <property type="entry name" value="Fungal_trans"/>
    <property type="match status" value="1"/>
</dbReference>
<dbReference type="InterPro" id="IPR036864">
    <property type="entry name" value="Zn2-C6_fun-type_DNA-bd_sf"/>
</dbReference>
<dbReference type="PROSITE" id="PS50048">
    <property type="entry name" value="ZN2_CY6_FUNGAL_2"/>
    <property type="match status" value="1"/>
</dbReference>
<dbReference type="PANTHER" id="PTHR46910">
    <property type="entry name" value="TRANSCRIPTION FACTOR PDR1"/>
    <property type="match status" value="1"/>
</dbReference>
<dbReference type="GO" id="GO:0000981">
    <property type="term" value="F:DNA-binding transcription factor activity, RNA polymerase II-specific"/>
    <property type="evidence" value="ECO:0007669"/>
    <property type="project" value="InterPro"/>
</dbReference>
<feature type="domain" description="Zn(2)-C6 fungal-type" evidence="4">
    <location>
        <begin position="35"/>
        <end position="65"/>
    </location>
</feature>
<feature type="region of interest" description="Disordered" evidence="3">
    <location>
        <begin position="1"/>
        <end position="21"/>
    </location>
</feature>
<dbReference type="Gene3D" id="4.10.240.10">
    <property type="entry name" value="Zn(2)-C6 fungal-type DNA-binding domain"/>
    <property type="match status" value="1"/>
</dbReference>
<feature type="compositionally biased region" description="Polar residues" evidence="3">
    <location>
        <begin position="716"/>
        <end position="738"/>
    </location>
</feature>
<dbReference type="AlphaFoldDB" id="A0A9P6DM61"/>
<dbReference type="SMART" id="SM00066">
    <property type="entry name" value="GAL4"/>
    <property type="match status" value="1"/>
</dbReference>
<gene>
    <name evidence="5" type="ORF">BS47DRAFT_1333742</name>
</gene>
<comment type="caution">
    <text evidence="5">The sequence shown here is derived from an EMBL/GenBank/DDBJ whole genome shotgun (WGS) entry which is preliminary data.</text>
</comment>
<keyword evidence="6" id="KW-1185">Reference proteome</keyword>
<dbReference type="InterPro" id="IPR050987">
    <property type="entry name" value="AtrR-like"/>
</dbReference>
<evidence type="ECO:0000313" key="5">
    <source>
        <dbReference type="EMBL" id="KAF9506572.1"/>
    </source>
</evidence>
<dbReference type="GO" id="GO:0008270">
    <property type="term" value="F:zinc ion binding"/>
    <property type="evidence" value="ECO:0007669"/>
    <property type="project" value="InterPro"/>
</dbReference>
<dbReference type="Pfam" id="PF04082">
    <property type="entry name" value="Fungal_trans"/>
    <property type="match status" value="1"/>
</dbReference>
<dbReference type="CDD" id="cd12148">
    <property type="entry name" value="fungal_TF_MHR"/>
    <property type="match status" value="1"/>
</dbReference>
<reference evidence="5" key="1">
    <citation type="journal article" date="2020" name="Nat. Commun.">
        <title>Large-scale genome sequencing of mycorrhizal fungi provides insights into the early evolution of symbiotic traits.</title>
        <authorList>
            <person name="Miyauchi S."/>
            <person name="Kiss E."/>
            <person name="Kuo A."/>
            <person name="Drula E."/>
            <person name="Kohler A."/>
            <person name="Sanchez-Garcia M."/>
            <person name="Morin E."/>
            <person name="Andreopoulos B."/>
            <person name="Barry K.W."/>
            <person name="Bonito G."/>
            <person name="Buee M."/>
            <person name="Carver A."/>
            <person name="Chen C."/>
            <person name="Cichocki N."/>
            <person name="Clum A."/>
            <person name="Culley D."/>
            <person name="Crous P.W."/>
            <person name="Fauchery L."/>
            <person name="Girlanda M."/>
            <person name="Hayes R.D."/>
            <person name="Keri Z."/>
            <person name="LaButti K."/>
            <person name="Lipzen A."/>
            <person name="Lombard V."/>
            <person name="Magnuson J."/>
            <person name="Maillard F."/>
            <person name="Murat C."/>
            <person name="Nolan M."/>
            <person name="Ohm R.A."/>
            <person name="Pangilinan J."/>
            <person name="Pereira M.F."/>
            <person name="Perotto S."/>
            <person name="Peter M."/>
            <person name="Pfister S."/>
            <person name="Riley R."/>
            <person name="Sitrit Y."/>
            <person name="Stielow J.B."/>
            <person name="Szollosi G."/>
            <person name="Zifcakova L."/>
            <person name="Stursova M."/>
            <person name="Spatafora J.W."/>
            <person name="Tedersoo L."/>
            <person name="Vaario L.M."/>
            <person name="Yamada A."/>
            <person name="Yan M."/>
            <person name="Wang P."/>
            <person name="Xu J."/>
            <person name="Bruns T."/>
            <person name="Baldrian P."/>
            <person name="Vilgalys R."/>
            <person name="Dunand C."/>
            <person name="Henrissat B."/>
            <person name="Grigoriev I.V."/>
            <person name="Hibbett D."/>
            <person name="Nagy L.G."/>
            <person name="Martin F.M."/>
        </authorList>
    </citation>
    <scope>NUCLEOTIDE SEQUENCE</scope>
    <source>
        <strain evidence="5">UP504</strain>
    </source>
</reference>
<feature type="region of interest" description="Disordered" evidence="3">
    <location>
        <begin position="96"/>
        <end position="163"/>
    </location>
</feature>
<protein>
    <recommendedName>
        <fullName evidence="4">Zn(2)-C6 fungal-type domain-containing protein</fullName>
    </recommendedName>
</protein>
<dbReference type="InterPro" id="IPR001138">
    <property type="entry name" value="Zn2Cys6_DnaBD"/>
</dbReference>
<evidence type="ECO:0000259" key="4">
    <source>
        <dbReference type="PROSITE" id="PS50048"/>
    </source>
</evidence>
<feature type="compositionally biased region" description="Low complexity" evidence="3">
    <location>
        <begin position="917"/>
        <end position="929"/>
    </location>
</feature>
<evidence type="ECO:0000313" key="6">
    <source>
        <dbReference type="Proteomes" id="UP000886523"/>
    </source>
</evidence>
<feature type="compositionally biased region" description="Polar residues" evidence="3">
    <location>
        <begin position="10"/>
        <end position="21"/>
    </location>
</feature>
<sequence>MVDVHKKQRTGSTTSDITDFSSRTLPLQRRRVWRACECCRRKKIKCDGHEPVCSQCTQTNSTCTWIQTKDRAALSRHYVQELEARLVQMEGLLTQVGSSPAPDQAHPEPPFAPSSSQQHLRQPGSPPSSVVLNAPPAASTTPSYLMDPNIKPEPAEPDHFGQLAMDGHGHLRWIGGSSAMTLVDAFRNISSTARTASRNGTSHPKFLRPELNSPANNLYFPSIIRFNSKARALPAPEEVEFPPRDLADKLVAAYFTHFHHTLPVVDSSAFLSQYRRMMDDRRIISTSDTAFPAVVFAVFACAARFVEDSRLEATDPDAGEGGMAFAYYERAMILYYIGHTATQLAHVQAFVLLASFLASVNSLPQSWLMCGQAVRIAQDLGLHRSPRHLLLAPIDKEIRKKVWWCVYGLDRMLAVALGRPLGIEDADCDVELPLDIDDVALPKYFASITPNSAIPSSSAPSPASFTQAPATVSLMKGFNALTCLWKIAGQVLRSVYALDKCKENLESDKMAELQASVDRLDRLLSEWCDKLPPPFKSNPQTSQQVSLGAILCSCYYAITVTLHRNFIPTSLALRAIPRSSSVAKAVTASRSCIFLAQSIKDVIPSSHWLAFFSQYLFSSAIIILLCIMHATDQGAVNTAMNEVSTAVECLESLERSWPGAKKCEELLKELADLTLTKVRETMASSPAKRDRLMMAAESIMAESSNSGRKLMAETTELLQSSAPTSENPVNPQYAASNPSRKRSRPEDEEESVKLHLPNSFGTTQATAASPSSPYTAQQTRQLPTPSPLGFGRREFPGDRSGSSSYTLSSGSIASPSQYSARWSTPRTTAANLGGENTVSMDFTLPNAVDGLESSGPFSLGTPSSSRAAPLDPTYLPQFAFPFYEDASLAAAPSPAQFDLTDLPFSGLDCLQNFGSLPDTPLDPTAPDSLWSQLSASPFKMGPDLPFGLADGQSTS</sequence>
<name>A0A9P6DM61_9AGAM</name>
<dbReference type="InterPro" id="IPR007219">
    <property type="entry name" value="XnlR_reg_dom"/>
</dbReference>
<evidence type="ECO:0000256" key="2">
    <source>
        <dbReference type="ARBA" id="ARBA00023242"/>
    </source>
</evidence>
<dbReference type="PROSITE" id="PS00463">
    <property type="entry name" value="ZN2_CY6_FUNGAL_1"/>
    <property type="match status" value="1"/>
</dbReference>
<dbReference type="Proteomes" id="UP000886523">
    <property type="component" value="Unassembled WGS sequence"/>
</dbReference>
<dbReference type="PANTHER" id="PTHR46910:SF1">
    <property type="entry name" value="MISCELLANEOUS ZN(II)2CYS6 TRANSCRIPTION FACTOR (EUROFUNG)-RELATED"/>
    <property type="match status" value="1"/>
</dbReference>
<organism evidence="5 6">
    <name type="scientific">Hydnum rufescens UP504</name>
    <dbReference type="NCBI Taxonomy" id="1448309"/>
    <lineage>
        <taxon>Eukaryota</taxon>
        <taxon>Fungi</taxon>
        <taxon>Dikarya</taxon>
        <taxon>Basidiomycota</taxon>
        <taxon>Agaricomycotina</taxon>
        <taxon>Agaricomycetes</taxon>
        <taxon>Cantharellales</taxon>
        <taxon>Hydnaceae</taxon>
        <taxon>Hydnum</taxon>
    </lineage>
</organism>
<feature type="region of interest" description="Disordered" evidence="3">
    <location>
        <begin position="716"/>
        <end position="837"/>
    </location>
</feature>
<dbReference type="OrthoDB" id="434771at2759"/>
<dbReference type="Pfam" id="PF00172">
    <property type="entry name" value="Zn_clus"/>
    <property type="match status" value="1"/>
</dbReference>
<dbReference type="GO" id="GO:0006351">
    <property type="term" value="P:DNA-templated transcription"/>
    <property type="evidence" value="ECO:0007669"/>
    <property type="project" value="InterPro"/>
</dbReference>
<accession>A0A9P6DM61</accession>
<dbReference type="EMBL" id="MU129106">
    <property type="protein sequence ID" value="KAF9506572.1"/>
    <property type="molecule type" value="Genomic_DNA"/>
</dbReference>